<dbReference type="SUPFAM" id="SSF55347">
    <property type="entry name" value="Glyceraldehyde-3-phosphate dehydrogenase-like, C-terminal domain"/>
    <property type="match status" value="1"/>
</dbReference>
<dbReference type="SUPFAM" id="SSF51735">
    <property type="entry name" value="NAD(P)-binding Rossmann-fold domains"/>
    <property type="match status" value="1"/>
</dbReference>
<dbReference type="InterPro" id="IPR000683">
    <property type="entry name" value="Gfo/Idh/MocA-like_OxRdtase_N"/>
</dbReference>
<proteinExistence type="predicted"/>
<reference evidence="4 5" key="1">
    <citation type="submission" date="2014-03" db="EMBL/GenBank/DDBJ databases">
        <title>Bradyrhizobium valentinum sp. nov., isolated from effective nodules of Lupinus mariae-josephae, a lupine endemic of basic-lime soils in Eastern Spain.</title>
        <authorList>
            <person name="Duran D."/>
            <person name="Rey L."/>
            <person name="Navarro A."/>
            <person name="Busquets A."/>
            <person name="Imperial J."/>
            <person name="Ruiz-Argueso T."/>
        </authorList>
    </citation>
    <scope>NUCLEOTIDE SEQUENCE [LARGE SCALE GENOMIC DNA]</scope>
    <source>
        <strain evidence="4 5">PAC68</strain>
    </source>
</reference>
<dbReference type="RefSeq" id="WP_057835086.1">
    <property type="nucleotide sequence ID" value="NZ_LLXZ01000059.1"/>
</dbReference>
<dbReference type="GO" id="GO:0000166">
    <property type="term" value="F:nucleotide binding"/>
    <property type="evidence" value="ECO:0007669"/>
    <property type="project" value="InterPro"/>
</dbReference>
<sequence length="367" mass="40512">MLNVGLIGLGKMGLSHFAIVNTHPAVKLVGVCDSTSYLCGILHKYTGIEVFSNYREMLDKKSLDAVIIATPSRFHGEMVREALNRGLHVFCEKPFCLDVYDGLDLAELAERKGVVNQVGYHYRFVGAFNAAKRLLDAHALGRLHHVRVEAYGPVVLRPKGATWRSKGSEGGGCLYDYACHAIDIVNYLVGRPDAVSGTVLNRIFSRDVDDEVYATMHFTDGMTGMIAANWSDDSLRRMSTQVTLWGTNGRMVVDRQEVKTFIRAAAGSAVAAKEGWDIRHTTDFHSDVWYYLRGEEYSAQLDYFFQCIVEGRRENISSFESAAQTDCVVSAMLQNAGEAWRQVDSGARSPTLSPNGSGGFLSAVMGR</sequence>
<dbReference type="Gene3D" id="3.40.50.720">
    <property type="entry name" value="NAD(P)-binding Rossmann-like Domain"/>
    <property type="match status" value="1"/>
</dbReference>
<dbReference type="Pfam" id="PF22725">
    <property type="entry name" value="GFO_IDH_MocA_C3"/>
    <property type="match status" value="1"/>
</dbReference>
<dbReference type="STRING" id="280332.CQ12_10505"/>
<dbReference type="Pfam" id="PF01408">
    <property type="entry name" value="GFO_IDH_MocA"/>
    <property type="match status" value="1"/>
</dbReference>
<dbReference type="InterPro" id="IPR050463">
    <property type="entry name" value="Gfo/Idh/MocA_oxidrdct_glycsds"/>
</dbReference>
<protein>
    <submittedName>
        <fullName evidence="4">Oxidoreductase</fullName>
    </submittedName>
</protein>
<dbReference type="PANTHER" id="PTHR43818">
    <property type="entry name" value="BCDNA.GH03377"/>
    <property type="match status" value="1"/>
</dbReference>
<keyword evidence="1" id="KW-0560">Oxidoreductase</keyword>
<organism evidence="4 5">
    <name type="scientific">Bradyrhizobium jicamae</name>
    <dbReference type="NCBI Taxonomy" id="280332"/>
    <lineage>
        <taxon>Bacteria</taxon>
        <taxon>Pseudomonadati</taxon>
        <taxon>Pseudomonadota</taxon>
        <taxon>Alphaproteobacteria</taxon>
        <taxon>Hyphomicrobiales</taxon>
        <taxon>Nitrobacteraceae</taxon>
        <taxon>Bradyrhizobium</taxon>
    </lineage>
</organism>
<evidence type="ECO:0000259" key="3">
    <source>
        <dbReference type="Pfam" id="PF22725"/>
    </source>
</evidence>
<dbReference type="PANTHER" id="PTHR43818:SF11">
    <property type="entry name" value="BCDNA.GH03377"/>
    <property type="match status" value="1"/>
</dbReference>
<gene>
    <name evidence="4" type="ORF">CQ12_10505</name>
</gene>
<name>A0A0R3LXQ3_9BRAD</name>
<dbReference type="GO" id="GO:0016491">
    <property type="term" value="F:oxidoreductase activity"/>
    <property type="evidence" value="ECO:0007669"/>
    <property type="project" value="UniProtKB-KW"/>
</dbReference>
<dbReference type="InterPro" id="IPR036291">
    <property type="entry name" value="NAD(P)-bd_dom_sf"/>
</dbReference>
<feature type="domain" description="Gfo/Idh/MocA-like oxidoreductase N-terminal" evidence="2">
    <location>
        <begin position="2"/>
        <end position="120"/>
    </location>
</feature>
<evidence type="ECO:0000313" key="4">
    <source>
        <dbReference type="EMBL" id="KRR10479.1"/>
    </source>
</evidence>
<evidence type="ECO:0000313" key="5">
    <source>
        <dbReference type="Proteomes" id="UP000050863"/>
    </source>
</evidence>
<dbReference type="Proteomes" id="UP000050863">
    <property type="component" value="Unassembled WGS sequence"/>
</dbReference>
<keyword evidence="5" id="KW-1185">Reference proteome</keyword>
<dbReference type="AlphaFoldDB" id="A0A0R3LXQ3"/>
<accession>A0A0R3LXQ3</accession>
<evidence type="ECO:0000256" key="1">
    <source>
        <dbReference type="ARBA" id="ARBA00023002"/>
    </source>
</evidence>
<dbReference type="InterPro" id="IPR055170">
    <property type="entry name" value="GFO_IDH_MocA-like_dom"/>
</dbReference>
<comment type="caution">
    <text evidence="4">The sequence shown here is derived from an EMBL/GenBank/DDBJ whole genome shotgun (WGS) entry which is preliminary data.</text>
</comment>
<dbReference type="EMBL" id="LLXZ01000059">
    <property type="protein sequence ID" value="KRR10479.1"/>
    <property type="molecule type" value="Genomic_DNA"/>
</dbReference>
<dbReference type="OrthoDB" id="9801953at2"/>
<dbReference type="Gene3D" id="3.30.360.10">
    <property type="entry name" value="Dihydrodipicolinate Reductase, domain 2"/>
    <property type="match status" value="1"/>
</dbReference>
<feature type="domain" description="GFO/IDH/MocA-like oxidoreductase" evidence="3">
    <location>
        <begin position="128"/>
        <end position="251"/>
    </location>
</feature>
<evidence type="ECO:0000259" key="2">
    <source>
        <dbReference type="Pfam" id="PF01408"/>
    </source>
</evidence>